<evidence type="ECO:0000313" key="3">
    <source>
        <dbReference type="Proteomes" id="UP001604277"/>
    </source>
</evidence>
<comment type="caution">
    <text evidence="2">The sequence shown here is derived from an EMBL/GenBank/DDBJ whole genome shotgun (WGS) entry which is preliminary data.</text>
</comment>
<keyword evidence="3" id="KW-1185">Reference proteome</keyword>
<organism evidence="2 3">
    <name type="scientific">Forsythia ovata</name>
    <dbReference type="NCBI Taxonomy" id="205694"/>
    <lineage>
        <taxon>Eukaryota</taxon>
        <taxon>Viridiplantae</taxon>
        <taxon>Streptophyta</taxon>
        <taxon>Embryophyta</taxon>
        <taxon>Tracheophyta</taxon>
        <taxon>Spermatophyta</taxon>
        <taxon>Magnoliopsida</taxon>
        <taxon>eudicotyledons</taxon>
        <taxon>Gunneridae</taxon>
        <taxon>Pentapetalae</taxon>
        <taxon>asterids</taxon>
        <taxon>lamiids</taxon>
        <taxon>Lamiales</taxon>
        <taxon>Oleaceae</taxon>
        <taxon>Forsythieae</taxon>
        <taxon>Forsythia</taxon>
    </lineage>
</organism>
<protein>
    <submittedName>
        <fullName evidence="2">Uncharacterized protein</fullName>
    </submittedName>
</protein>
<dbReference type="Proteomes" id="UP001604277">
    <property type="component" value="Unassembled WGS sequence"/>
</dbReference>
<sequence length="192" mass="21176">MSPAQGAHPQHFDLTDASRRLRKVRLRGRVRSLNRPKPRRTDRFILNRYKKTEADAFRPTPGPDPGHSPGMGHNSPPGDDVLLDLTKTGLTRSRDTPMGRVVDVATCKKAVELDCQNVGRACIGCVEYLRSSLNCCRSLDNLTFSKSTTTSFIVGPPFPFKSVGPTNEAPLAIKRIPFRSGCKGATLYIILE</sequence>
<feature type="compositionally biased region" description="Basic and acidic residues" evidence="1">
    <location>
        <begin position="10"/>
        <end position="19"/>
    </location>
</feature>
<dbReference type="EMBL" id="JBFOLJ010000004">
    <property type="protein sequence ID" value="KAL2544387.1"/>
    <property type="molecule type" value="Genomic_DNA"/>
</dbReference>
<name>A0ABD1W496_9LAMI</name>
<reference evidence="3" key="1">
    <citation type="submission" date="2024-07" db="EMBL/GenBank/DDBJ databases">
        <title>Two chromosome-level genome assemblies of Korean endemic species Abeliophyllum distichum and Forsythia ovata (Oleaceae).</title>
        <authorList>
            <person name="Jang H."/>
        </authorList>
    </citation>
    <scope>NUCLEOTIDE SEQUENCE [LARGE SCALE GENOMIC DNA]</scope>
</reference>
<feature type="region of interest" description="Disordered" evidence="1">
    <location>
        <begin position="52"/>
        <end position="78"/>
    </location>
</feature>
<dbReference type="AlphaFoldDB" id="A0ABD1W496"/>
<gene>
    <name evidence="2" type="ORF">Fot_13620</name>
</gene>
<accession>A0ABD1W496</accession>
<feature type="region of interest" description="Disordered" evidence="1">
    <location>
        <begin position="1"/>
        <end position="20"/>
    </location>
</feature>
<proteinExistence type="predicted"/>
<evidence type="ECO:0000256" key="1">
    <source>
        <dbReference type="SAM" id="MobiDB-lite"/>
    </source>
</evidence>
<evidence type="ECO:0000313" key="2">
    <source>
        <dbReference type="EMBL" id="KAL2544387.1"/>
    </source>
</evidence>